<dbReference type="InParanoid" id="D2W4T2"/>
<dbReference type="RefSeq" id="XP_002668662.1">
    <property type="nucleotide sequence ID" value="XM_002668616.1"/>
</dbReference>
<proteinExistence type="predicted"/>
<keyword evidence="3" id="KW-1185">Reference proteome</keyword>
<evidence type="ECO:0000313" key="3">
    <source>
        <dbReference type="Proteomes" id="UP000006671"/>
    </source>
</evidence>
<dbReference type="GeneID" id="8860711"/>
<feature type="compositionally biased region" description="Polar residues" evidence="1">
    <location>
        <begin position="1"/>
        <end position="19"/>
    </location>
</feature>
<evidence type="ECO:0000313" key="2">
    <source>
        <dbReference type="EMBL" id="EFC35918.1"/>
    </source>
</evidence>
<dbReference type="VEuPathDB" id="AmoebaDB:NAEGRDRAFT_76419"/>
<sequence>MPARSQPTPSNQYTSPRSASDQEESDQESTQNKQTSQGTPQKKVSKKRTKRIIPNLSDTKFASLNHTRLKKVWQTKHKVFSKGIIQGFYKYVQKQGSDFVLDILKKEELLVSLAHHFVKLFSETLEARSEEELTEREEEDLKEIVC</sequence>
<evidence type="ECO:0000256" key="1">
    <source>
        <dbReference type="SAM" id="MobiDB-lite"/>
    </source>
</evidence>
<accession>D2W4T2</accession>
<dbReference type="AlphaFoldDB" id="D2W4T2"/>
<name>D2W4T2_NAEGR</name>
<gene>
    <name evidence="2" type="ORF">NAEGRDRAFT_76419</name>
</gene>
<dbReference type="KEGG" id="ngr:NAEGRDRAFT_76419"/>
<feature type="compositionally biased region" description="Polar residues" evidence="1">
    <location>
        <begin position="30"/>
        <end position="42"/>
    </location>
</feature>
<protein>
    <submittedName>
        <fullName evidence="2">Predicted protein</fullName>
    </submittedName>
</protein>
<reference evidence="2 3" key="1">
    <citation type="journal article" date="2010" name="Cell">
        <title>The genome of Naegleria gruberi illuminates early eukaryotic versatility.</title>
        <authorList>
            <person name="Fritz-Laylin L.K."/>
            <person name="Prochnik S.E."/>
            <person name="Ginger M.L."/>
            <person name="Dacks J.B."/>
            <person name="Carpenter M.L."/>
            <person name="Field M.C."/>
            <person name="Kuo A."/>
            <person name="Paredez A."/>
            <person name="Chapman J."/>
            <person name="Pham J."/>
            <person name="Shu S."/>
            <person name="Neupane R."/>
            <person name="Cipriano M."/>
            <person name="Mancuso J."/>
            <person name="Tu H."/>
            <person name="Salamov A."/>
            <person name="Lindquist E."/>
            <person name="Shapiro H."/>
            <person name="Lucas S."/>
            <person name="Grigoriev I.V."/>
            <person name="Cande W.Z."/>
            <person name="Fulton C."/>
            <person name="Rokhsar D.S."/>
            <person name="Dawson S.C."/>
        </authorList>
    </citation>
    <scope>NUCLEOTIDE SEQUENCE [LARGE SCALE GENOMIC DNA]</scope>
    <source>
        <strain evidence="2 3">NEG-M</strain>
    </source>
</reference>
<dbReference type="EMBL" id="GG738985">
    <property type="protein sequence ID" value="EFC35918.1"/>
    <property type="molecule type" value="Genomic_DNA"/>
</dbReference>
<organism evidence="3">
    <name type="scientific">Naegleria gruberi</name>
    <name type="common">Amoeba</name>
    <dbReference type="NCBI Taxonomy" id="5762"/>
    <lineage>
        <taxon>Eukaryota</taxon>
        <taxon>Discoba</taxon>
        <taxon>Heterolobosea</taxon>
        <taxon>Tetramitia</taxon>
        <taxon>Eutetramitia</taxon>
        <taxon>Vahlkampfiidae</taxon>
        <taxon>Naegleria</taxon>
    </lineage>
</organism>
<dbReference type="Proteomes" id="UP000006671">
    <property type="component" value="Unassembled WGS sequence"/>
</dbReference>
<feature type="region of interest" description="Disordered" evidence="1">
    <location>
        <begin position="1"/>
        <end position="53"/>
    </location>
</feature>